<keyword evidence="1" id="KW-0472">Membrane</keyword>
<feature type="transmembrane region" description="Helical" evidence="1">
    <location>
        <begin position="21"/>
        <end position="42"/>
    </location>
</feature>
<keyword evidence="3" id="KW-1185">Reference proteome</keyword>
<name>A0ABP9HL26_9ACTN</name>
<reference evidence="3" key="1">
    <citation type="journal article" date="2019" name="Int. J. Syst. Evol. Microbiol.">
        <title>The Global Catalogue of Microorganisms (GCM) 10K type strain sequencing project: providing services to taxonomists for standard genome sequencing and annotation.</title>
        <authorList>
            <consortium name="The Broad Institute Genomics Platform"/>
            <consortium name="The Broad Institute Genome Sequencing Center for Infectious Disease"/>
            <person name="Wu L."/>
            <person name="Ma J."/>
        </authorList>
    </citation>
    <scope>NUCLEOTIDE SEQUENCE [LARGE SCALE GENOMIC DNA]</scope>
    <source>
        <strain evidence="3">JCM 17986</strain>
    </source>
</reference>
<organism evidence="2 3">
    <name type="scientific">Yinghuangia aomiensis</name>
    <dbReference type="NCBI Taxonomy" id="676205"/>
    <lineage>
        <taxon>Bacteria</taxon>
        <taxon>Bacillati</taxon>
        <taxon>Actinomycetota</taxon>
        <taxon>Actinomycetes</taxon>
        <taxon>Kitasatosporales</taxon>
        <taxon>Streptomycetaceae</taxon>
        <taxon>Yinghuangia</taxon>
    </lineage>
</organism>
<evidence type="ECO:0000313" key="2">
    <source>
        <dbReference type="EMBL" id="GAA4973204.1"/>
    </source>
</evidence>
<sequence>MTSNLPRHRERTEREFIDEPRSHGPLIMLAVVLFLAGGFLFLEFLSQALSPDAAWAQVCLWTSLASTVLASGITIKITAHAARQDRR</sequence>
<keyword evidence="1" id="KW-0812">Transmembrane</keyword>
<accession>A0ABP9HL26</accession>
<proteinExistence type="predicted"/>
<dbReference type="EMBL" id="BAABHS010000015">
    <property type="protein sequence ID" value="GAA4973204.1"/>
    <property type="molecule type" value="Genomic_DNA"/>
</dbReference>
<evidence type="ECO:0000313" key="3">
    <source>
        <dbReference type="Proteomes" id="UP001500466"/>
    </source>
</evidence>
<comment type="caution">
    <text evidence="2">The sequence shown here is derived from an EMBL/GenBank/DDBJ whole genome shotgun (WGS) entry which is preliminary data.</text>
</comment>
<dbReference type="RefSeq" id="WP_345677368.1">
    <property type="nucleotide sequence ID" value="NZ_BAABHS010000015.1"/>
</dbReference>
<keyword evidence="1" id="KW-1133">Transmembrane helix</keyword>
<dbReference type="Proteomes" id="UP001500466">
    <property type="component" value="Unassembled WGS sequence"/>
</dbReference>
<evidence type="ECO:0000256" key="1">
    <source>
        <dbReference type="SAM" id="Phobius"/>
    </source>
</evidence>
<feature type="transmembrane region" description="Helical" evidence="1">
    <location>
        <begin position="54"/>
        <end position="77"/>
    </location>
</feature>
<gene>
    <name evidence="2" type="ORF">GCM10023205_44530</name>
</gene>
<protein>
    <submittedName>
        <fullName evidence="2">Uncharacterized protein</fullName>
    </submittedName>
</protein>